<dbReference type="EMBL" id="CT868296">
    <property type="protein sequence ID" value="CAK78004.1"/>
    <property type="molecule type" value="Genomic_DNA"/>
</dbReference>
<dbReference type="KEGG" id="ptm:GSPATT00013451001"/>
<keyword evidence="1" id="KW-0175">Coiled coil</keyword>
<feature type="coiled-coil region" evidence="1">
    <location>
        <begin position="102"/>
        <end position="129"/>
    </location>
</feature>
<evidence type="ECO:0008006" key="4">
    <source>
        <dbReference type="Google" id="ProtNLM"/>
    </source>
</evidence>
<accession>A0D4N7</accession>
<gene>
    <name evidence="2" type="ORF">GSPATT00013451001</name>
</gene>
<sequence length="155" mass="19046">MYNSRSLCNRYLQNNKLNKYLLIMDVFKIYLINDQLQKLEQKMKDFKNQNQPNKEFNRSKMILMKFKNKYSLNLMDSGIKQLYILYPNYQVEEDRLVKEQTCETTKKEILHLEKKIENVIQNVTQTKKEQILLEQFTKDYKMIYQNLRSNQNRRQ</sequence>
<proteinExistence type="predicted"/>
<protein>
    <recommendedName>
        <fullName evidence="4">Flagellar FliJ protein</fullName>
    </recommendedName>
</protein>
<reference evidence="2 3" key="1">
    <citation type="journal article" date="2006" name="Nature">
        <title>Global trends of whole-genome duplications revealed by the ciliate Paramecium tetraurelia.</title>
        <authorList>
            <consortium name="Genoscope"/>
            <person name="Aury J.-M."/>
            <person name="Jaillon O."/>
            <person name="Duret L."/>
            <person name="Noel B."/>
            <person name="Jubin C."/>
            <person name="Porcel B.M."/>
            <person name="Segurens B."/>
            <person name="Daubin V."/>
            <person name="Anthouard V."/>
            <person name="Aiach N."/>
            <person name="Arnaiz O."/>
            <person name="Billaut A."/>
            <person name="Beisson J."/>
            <person name="Blanc I."/>
            <person name="Bouhouche K."/>
            <person name="Camara F."/>
            <person name="Duharcourt S."/>
            <person name="Guigo R."/>
            <person name="Gogendeau D."/>
            <person name="Katinka M."/>
            <person name="Keller A.-M."/>
            <person name="Kissmehl R."/>
            <person name="Klotz C."/>
            <person name="Koll F."/>
            <person name="Le Moue A."/>
            <person name="Lepere C."/>
            <person name="Malinsky S."/>
            <person name="Nowacki M."/>
            <person name="Nowak J.K."/>
            <person name="Plattner H."/>
            <person name="Poulain J."/>
            <person name="Ruiz F."/>
            <person name="Serrano V."/>
            <person name="Zagulski M."/>
            <person name="Dessen P."/>
            <person name="Betermier M."/>
            <person name="Weissenbach J."/>
            <person name="Scarpelli C."/>
            <person name="Schachter V."/>
            <person name="Sperling L."/>
            <person name="Meyer E."/>
            <person name="Cohen J."/>
            <person name="Wincker P."/>
        </authorList>
    </citation>
    <scope>NUCLEOTIDE SEQUENCE [LARGE SCALE GENOMIC DNA]</scope>
    <source>
        <strain evidence="2 3">Stock d4-2</strain>
    </source>
</reference>
<name>A0D4N7_PARTE</name>
<dbReference type="AlphaFoldDB" id="A0D4N7"/>
<evidence type="ECO:0000313" key="2">
    <source>
        <dbReference type="EMBL" id="CAK78004.1"/>
    </source>
</evidence>
<dbReference type="GeneID" id="5031184"/>
<evidence type="ECO:0000313" key="3">
    <source>
        <dbReference type="Proteomes" id="UP000000600"/>
    </source>
</evidence>
<dbReference type="HOGENOM" id="CLU_1698937_0_0_1"/>
<evidence type="ECO:0000256" key="1">
    <source>
        <dbReference type="SAM" id="Coils"/>
    </source>
</evidence>
<dbReference type="InParanoid" id="A0D4N7"/>
<keyword evidence="3" id="KW-1185">Reference proteome</keyword>
<dbReference type="RefSeq" id="XP_001445401.1">
    <property type="nucleotide sequence ID" value="XM_001445364.1"/>
</dbReference>
<organism evidence="2 3">
    <name type="scientific">Paramecium tetraurelia</name>
    <dbReference type="NCBI Taxonomy" id="5888"/>
    <lineage>
        <taxon>Eukaryota</taxon>
        <taxon>Sar</taxon>
        <taxon>Alveolata</taxon>
        <taxon>Ciliophora</taxon>
        <taxon>Intramacronucleata</taxon>
        <taxon>Oligohymenophorea</taxon>
        <taxon>Peniculida</taxon>
        <taxon>Parameciidae</taxon>
        <taxon>Paramecium</taxon>
    </lineage>
</organism>
<dbReference type="Proteomes" id="UP000000600">
    <property type="component" value="Unassembled WGS sequence"/>
</dbReference>